<dbReference type="Proteomes" id="UP000177190">
    <property type="component" value="Unassembled WGS sequence"/>
</dbReference>
<comment type="caution">
    <text evidence="1">The sequence shown here is derived from an EMBL/GenBank/DDBJ whole genome shotgun (WGS) entry which is preliminary data.</text>
</comment>
<gene>
    <name evidence="1" type="ORF">A2812_01245</name>
</gene>
<sequence>MCRICWFPYGLLRERRLAANQSLLLALMMIAYYSADNRALHGRISYPVLSAVVSGSASLCREKVNFAEMVFFAELSCLVQGFFPWACNLCLRLQANALLCETTANARCDSFHFDERLSPKKASRPFIGRQPARGDGAGRSGCAIIKQTASGDTHSAVSFLLALSLIRVVRDFANVEVRKW</sequence>
<evidence type="ECO:0000313" key="2">
    <source>
        <dbReference type="Proteomes" id="UP000177190"/>
    </source>
</evidence>
<protein>
    <submittedName>
        <fullName evidence="1">Uncharacterized protein</fullName>
    </submittedName>
</protein>
<organism evidence="1 2">
    <name type="scientific">Candidatus Staskawiczbacteria bacterium RIFCSPHIGHO2_01_FULL_36_16</name>
    <dbReference type="NCBI Taxonomy" id="1802200"/>
    <lineage>
        <taxon>Bacteria</taxon>
        <taxon>Candidatus Staskawicziibacteriota</taxon>
    </lineage>
</organism>
<name>A0A1G2HS09_9BACT</name>
<proteinExistence type="predicted"/>
<dbReference type="AlphaFoldDB" id="A0A1G2HS09"/>
<reference evidence="1 2" key="1">
    <citation type="journal article" date="2016" name="Nat. Commun.">
        <title>Thousands of microbial genomes shed light on interconnected biogeochemical processes in an aquifer system.</title>
        <authorList>
            <person name="Anantharaman K."/>
            <person name="Brown C.T."/>
            <person name="Hug L.A."/>
            <person name="Sharon I."/>
            <person name="Castelle C.J."/>
            <person name="Probst A.J."/>
            <person name="Thomas B.C."/>
            <person name="Singh A."/>
            <person name="Wilkins M.J."/>
            <person name="Karaoz U."/>
            <person name="Brodie E.L."/>
            <person name="Williams K.H."/>
            <person name="Hubbard S.S."/>
            <person name="Banfield J.F."/>
        </authorList>
    </citation>
    <scope>NUCLEOTIDE SEQUENCE [LARGE SCALE GENOMIC DNA]</scope>
</reference>
<evidence type="ECO:0000313" key="1">
    <source>
        <dbReference type="EMBL" id="OGZ65179.1"/>
    </source>
</evidence>
<accession>A0A1G2HS09</accession>
<dbReference type="EMBL" id="MHOM01000011">
    <property type="protein sequence ID" value="OGZ65179.1"/>
    <property type="molecule type" value="Genomic_DNA"/>
</dbReference>